<dbReference type="InterPro" id="IPR031778">
    <property type="entry name" value="Sortilin_N"/>
</dbReference>
<dbReference type="InterPro" id="IPR000601">
    <property type="entry name" value="PKD_dom"/>
</dbReference>
<evidence type="ECO:0000313" key="5">
    <source>
        <dbReference type="EMBL" id="RBA29858.1"/>
    </source>
</evidence>
<dbReference type="PROSITE" id="PS50060">
    <property type="entry name" value="MAM_2"/>
    <property type="match status" value="1"/>
</dbReference>
<keyword evidence="1" id="KW-0677">Repeat</keyword>
<dbReference type="Gene3D" id="2.60.40.10">
    <property type="entry name" value="Immunoglobulins"/>
    <property type="match status" value="1"/>
</dbReference>
<keyword evidence="6" id="KW-1185">Reference proteome</keyword>
<proteinExistence type="predicted"/>
<dbReference type="GO" id="GO:0004553">
    <property type="term" value="F:hydrolase activity, hydrolyzing O-glycosyl compounds"/>
    <property type="evidence" value="ECO:0007669"/>
    <property type="project" value="UniProtKB-ARBA"/>
</dbReference>
<dbReference type="GO" id="GO:0010411">
    <property type="term" value="P:xyloglucan metabolic process"/>
    <property type="evidence" value="ECO:0007669"/>
    <property type="project" value="TreeGrafter"/>
</dbReference>
<evidence type="ECO:0000259" key="4">
    <source>
        <dbReference type="PROSITE" id="PS50093"/>
    </source>
</evidence>
<dbReference type="InterPro" id="IPR022409">
    <property type="entry name" value="PKD/Chitinase_dom"/>
</dbReference>
<dbReference type="SUPFAM" id="SSF110296">
    <property type="entry name" value="Oligoxyloglucan reducing end-specific cellobiohydrolase"/>
    <property type="match status" value="3"/>
</dbReference>
<dbReference type="RefSeq" id="WP_113987740.1">
    <property type="nucleotide sequence ID" value="NZ_QLST01000001.1"/>
</dbReference>
<evidence type="ECO:0000259" key="3">
    <source>
        <dbReference type="PROSITE" id="PS50060"/>
    </source>
</evidence>
<dbReference type="CDD" id="cd00146">
    <property type="entry name" value="PKD"/>
    <property type="match status" value="1"/>
</dbReference>
<dbReference type="PANTHER" id="PTHR43739">
    <property type="entry name" value="XYLOGLUCANASE (EUROFUNG)"/>
    <property type="match status" value="1"/>
</dbReference>
<dbReference type="CDD" id="cd06263">
    <property type="entry name" value="MAM"/>
    <property type="match status" value="1"/>
</dbReference>
<dbReference type="OrthoDB" id="9757947at2"/>
<dbReference type="SUPFAM" id="SSF49299">
    <property type="entry name" value="PKD domain"/>
    <property type="match status" value="1"/>
</dbReference>
<name>A0A365P5G2_9FLAO</name>
<dbReference type="InterPro" id="IPR013320">
    <property type="entry name" value="ConA-like_dom_sf"/>
</dbReference>
<feature type="domain" description="PKD" evidence="4">
    <location>
        <begin position="772"/>
        <end position="862"/>
    </location>
</feature>
<feature type="domain" description="MAM" evidence="3">
    <location>
        <begin position="866"/>
        <end position="1045"/>
    </location>
</feature>
<accession>A0A365P5G2</accession>
<evidence type="ECO:0008006" key="7">
    <source>
        <dbReference type="Google" id="ProtNLM"/>
    </source>
</evidence>
<dbReference type="Proteomes" id="UP000253319">
    <property type="component" value="Unassembled WGS sequence"/>
</dbReference>
<dbReference type="InterPro" id="IPR000998">
    <property type="entry name" value="MAM_dom"/>
</dbReference>
<evidence type="ECO:0000313" key="6">
    <source>
        <dbReference type="Proteomes" id="UP000253319"/>
    </source>
</evidence>
<feature type="chain" id="PRO_5016859190" description="PKD domain-containing protein" evidence="2">
    <location>
        <begin position="19"/>
        <end position="1566"/>
    </location>
</feature>
<gene>
    <name evidence="5" type="ORF">DPN68_01120</name>
</gene>
<dbReference type="Gene3D" id="2.60.120.200">
    <property type="match status" value="1"/>
</dbReference>
<evidence type="ECO:0000256" key="1">
    <source>
        <dbReference type="ARBA" id="ARBA00022737"/>
    </source>
</evidence>
<dbReference type="InterPro" id="IPR052025">
    <property type="entry name" value="Xyloglucanase_GH74"/>
</dbReference>
<dbReference type="EMBL" id="QLST01000001">
    <property type="protein sequence ID" value="RBA29858.1"/>
    <property type="molecule type" value="Genomic_DNA"/>
</dbReference>
<dbReference type="SMART" id="SM00089">
    <property type="entry name" value="PKD"/>
    <property type="match status" value="1"/>
</dbReference>
<dbReference type="Gene3D" id="2.130.10.10">
    <property type="entry name" value="YVTN repeat-like/Quinoprotein amine dehydrogenase"/>
    <property type="match status" value="6"/>
</dbReference>
<dbReference type="GO" id="GO:0016020">
    <property type="term" value="C:membrane"/>
    <property type="evidence" value="ECO:0007669"/>
    <property type="project" value="InterPro"/>
</dbReference>
<dbReference type="SMART" id="SM00137">
    <property type="entry name" value="MAM"/>
    <property type="match status" value="1"/>
</dbReference>
<dbReference type="InterPro" id="IPR035986">
    <property type="entry name" value="PKD_dom_sf"/>
</dbReference>
<dbReference type="SUPFAM" id="SSF49899">
    <property type="entry name" value="Concanavalin A-like lectins/glucanases"/>
    <property type="match status" value="1"/>
</dbReference>
<protein>
    <recommendedName>
        <fullName evidence="7">PKD domain-containing protein</fullName>
    </recommendedName>
</protein>
<feature type="signal peptide" evidence="2">
    <location>
        <begin position="1"/>
        <end position="18"/>
    </location>
</feature>
<dbReference type="NCBIfam" id="NF033708">
    <property type="entry name" value="T9SS_Cterm_ChiA"/>
    <property type="match status" value="1"/>
</dbReference>
<dbReference type="Pfam" id="PF00629">
    <property type="entry name" value="MAM"/>
    <property type="match status" value="1"/>
</dbReference>
<reference evidence="5 6" key="1">
    <citation type="submission" date="2018-06" db="EMBL/GenBank/DDBJ databases">
        <title>Flavobacterium tibetense sp. nov., isolated from a wetland YonghuCo on Tibetan Plateau.</title>
        <authorList>
            <person name="Xing P."/>
            <person name="Phurbu D."/>
            <person name="Lu H."/>
        </authorList>
    </citation>
    <scope>NUCLEOTIDE SEQUENCE [LARGE SCALE GENOMIC DNA]</scope>
    <source>
        <strain evidence="5 6">YH5</strain>
    </source>
</reference>
<keyword evidence="2" id="KW-0732">Signal</keyword>
<sequence length="1566" mass="170325">MNVAKFLVLLLFSVFSFSQENWQSMMFDQSNNFNDIVEDFNKYYELNVQDQKQFPKGIGIKQFKRWEYYWSQRVDQEGDFPKPGSLLQAYQEYLSRNAANRYATGSGNWQLVGPTALPYNGTTQLNGNGRLNCIAFHPIDPNIIFVGAPSGGVWKTTDNGVTWRELSSGLIRLGVSSIVIHPTNPDIIYIGTGDRDAGDAPGYGVWRSTDGGQTWTARNTGMGNITVNEVMMDPTNSNRLIAAASNGRIYRTIDGGANWIQSASLGTNPKDIAFHPTDSNTIYASSTRFYKSIDGGATFTQIASVLPTTAQRMAIAVSPNQPNWVYLLAGGSSGLIGIYRSTDSGTNFSTRTTTPNILGYNTDGSGTGSQAWYDLVLVADPTNADIIYTGGVNLWKSTNGGTTMTCVSHWVAPTSSSGGIEAVHADQHALEFSPHTNVLYNGNDGGLYYTANGGAKWVDVSSGLAIAQVYKIGVSQQTHDLVINGYQDNGTGVSRGTSFITEIGGDGMECIIDPTNDNFMYGALYYGDIRRSTNAGVTFSGNIAGSIPEQGAWVTPYKLDPNNVNTMFAGFDNIWRNTDVRVGTTWTQISSFGGTQDMVDLAIAPSNSNVMYVSRNATSRFYKSTNVLGASPTWTDLTSSLPASGIVKDIEIDPTNPDILYIAIGNKIYRSTNGGTSWTDFSTSLPNISLNTIVIDRTSAVNAMYVGMDVGVYYRDNNQAGWVSYSNALSNVEITELEIHYNTTNCNSKLYASTYGQGLWVSDLKDPGNVAPVACFDVKNTVGCIDNIIPITDNSNFSPTSWTWTITPSTFSYANGTNANSPNPEVNFTASGNYTIQLLVSNAFGSNSTSKVVNIQINGGIVASSFNQNFESQATCGTTSNCGTGTCNITGLWTNLTNGTQDEIDWRIDVNGTPTANTGPATDFNPGTTAGKYAYLEATSCGARVAILESQCILLDQKYAFEFAYHMFGNTMGSLHVDVFRNGVWRENFIPAFYGDKGNQWNVASINLYDYEGETIKIRIRGVTGFRDMSDLAIDDIKFVPKCGTSTTWNGTAWSNGAPTVSTNVTFTGNYNSISSLSACSVLVTNNAQVVFNAGHTLFVDGGVTVASGSNLTIENNAALHQLDDLATNSGSVLVKRVSQPMIRLDYTAWSSPVANQQLLAFSPNTVTTRFYQYLYTGTTTPTAYQSVNPNTNFIAGKGYMIRVANDWSPSVAAPYNGQFNGVPQNGIINQPVGLGYNLLGNPYPSPMDADKFFDYNTNIGTVYFWTNTTPASGGTYPQNNFASYTKLGGTAAYGSAVVPNGFIQTGQGFYVLATASGNAVFNNDQRENAAMTTQFFRNTTNNVAEKHRVWLNLNDANVSYNQILVGYMEGATQGIDHTIDGKVIDASKPMLYNIIDNNPYVIQGKGLPFNNEDIVPLGLKTLSEGNYTIAIDNLDGLFTDQDVYLKDKMFNIIHDLKQSAYSFHSQIGDFQDRFELVYQNGTLSSDTFIVDNNAIVYISNNTIHVKSSETISEISIFDVLGRSLYQKQTINNITFFISSLNPTNQTLLVKIKMTNGAIVNKKIIF</sequence>
<comment type="caution">
    <text evidence="5">The sequence shown here is derived from an EMBL/GenBank/DDBJ whole genome shotgun (WGS) entry which is preliminary data.</text>
</comment>
<dbReference type="CDD" id="cd15482">
    <property type="entry name" value="Sialidase_non-viral"/>
    <property type="match status" value="2"/>
</dbReference>
<dbReference type="Pfam" id="PF15902">
    <property type="entry name" value="Sortilin-Vps10"/>
    <property type="match status" value="1"/>
</dbReference>
<dbReference type="InterPro" id="IPR015943">
    <property type="entry name" value="WD40/YVTN_repeat-like_dom_sf"/>
</dbReference>
<dbReference type="PROSITE" id="PS50093">
    <property type="entry name" value="PKD"/>
    <property type="match status" value="1"/>
</dbReference>
<dbReference type="PANTHER" id="PTHR43739:SF5">
    <property type="entry name" value="EXO-ALPHA-SIALIDASE"/>
    <property type="match status" value="1"/>
</dbReference>
<organism evidence="5 6">
    <name type="scientific">Flavobacterium tibetense</name>
    <dbReference type="NCBI Taxonomy" id="2233533"/>
    <lineage>
        <taxon>Bacteria</taxon>
        <taxon>Pseudomonadati</taxon>
        <taxon>Bacteroidota</taxon>
        <taxon>Flavobacteriia</taxon>
        <taxon>Flavobacteriales</taxon>
        <taxon>Flavobacteriaceae</taxon>
        <taxon>Flavobacterium</taxon>
    </lineage>
</organism>
<dbReference type="InterPro" id="IPR013783">
    <property type="entry name" value="Ig-like_fold"/>
</dbReference>
<evidence type="ECO:0000256" key="2">
    <source>
        <dbReference type="SAM" id="SignalP"/>
    </source>
</evidence>